<feature type="region of interest" description="Disordered" evidence="7">
    <location>
        <begin position="1"/>
        <end position="32"/>
    </location>
</feature>
<comment type="subcellular location">
    <subcellularLocation>
        <location evidence="1">Nucleus</location>
    </subcellularLocation>
</comment>
<dbReference type="InterPro" id="IPR033710">
    <property type="entry name" value="TBP_eukaryotic"/>
</dbReference>
<dbReference type="Gene3D" id="3.30.310.10">
    <property type="entry name" value="TATA-Binding Protein"/>
    <property type="match status" value="2"/>
</dbReference>
<dbReference type="GO" id="GO:0006352">
    <property type="term" value="P:DNA-templated transcription initiation"/>
    <property type="evidence" value="ECO:0007669"/>
    <property type="project" value="InterPro"/>
</dbReference>
<feature type="compositionally biased region" description="Low complexity" evidence="7">
    <location>
        <begin position="1"/>
        <end position="19"/>
    </location>
</feature>
<dbReference type="GO" id="GO:0005634">
    <property type="term" value="C:nucleus"/>
    <property type="evidence" value="ECO:0007669"/>
    <property type="project" value="UniProtKB-SubCell"/>
</dbReference>
<dbReference type="GO" id="GO:0003677">
    <property type="term" value="F:DNA binding"/>
    <property type="evidence" value="ECO:0007669"/>
    <property type="project" value="UniProtKB-KW"/>
</dbReference>
<dbReference type="PANTHER" id="PTHR10126">
    <property type="entry name" value="TATA-BOX BINDING PROTEIN"/>
    <property type="match status" value="1"/>
</dbReference>
<keyword evidence="5" id="KW-0804">Transcription</keyword>
<dbReference type="RefSeq" id="XP_062722480.1">
    <property type="nucleotide sequence ID" value="XM_062866848.1"/>
</dbReference>
<sequence length="237" mass="26719">MNTHSQSATTTSSPPSTQSFPDQDRPWRERLKPDWPLPQIQNVVATCNLDCRLDLAVIAQHARNVEYNREKFHALIMRIREPRTTTLVFASGRLVVTGAKSAGLARLAARRHARAIQKCGFRTSFRDFAVQNFVGSVSCGFHIRLEGLARRAYQSCTHEPELFPGLVFTMMKPKLKCLVFTTGKVVFTGAKSEDQVYEAFANLYPLLLDFRVNSVAAVPPWLKETAPKAEARSKRKR</sequence>
<gene>
    <name evidence="8" type="ORF">B0T15DRAFT_492232</name>
</gene>
<evidence type="ECO:0000313" key="8">
    <source>
        <dbReference type="EMBL" id="KAK3306700.1"/>
    </source>
</evidence>
<comment type="similarity">
    <text evidence="2">Belongs to the TBP family.</text>
</comment>
<evidence type="ECO:0000256" key="3">
    <source>
        <dbReference type="ARBA" id="ARBA00023015"/>
    </source>
</evidence>
<evidence type="ECO:0000256" key="1">
    <source>
        <dbReference type="ARBA" id="ARBA00004123"/>
    </source>
</evidence>
<keyword evidence="3" id="KW-0805">Transcription regulation</keyword>
<proteinExistence type="inferred from homology"/>
<dbReference type="EMBL" id="JAUDZG010000003">
    <property type="protein sequence ID" value="KAK3306700.1"/>
    <property type="molecule type" value="Genomic_DNA"/>
</dbReference>
<name>A0AAJ0GVE2_9PEZI</name>
<dbReference type="PRINTS" id="PR00686">
    <property type="entry name" value="TIFACTORIID"/>
</dbReference>
<accession>A0AAJ0GVE2</accession>
<organism evidence="8 9">
    <name type="scientific">Chaetomium strumarium</name>
    <dbReference type="NCBI Taxonomy" id="1170767"/>
    <lineage>
        <taxon>Eukaryota</taxon>
        <taxon>Fungi</taxon>
        <taxon>Dikarya</taxon>
        <taxon>Ascomycota</taxon>
        <taxon>Pezizomycotina</taxon>
        <taxon>Sordariomycetes</taxon>
        <taxon>Sordariomycetidae</taxon>
        <taxon>Sordariales</taxon>
        <taxon>Chaetomiaceae</taxon>
        <taxon>Chaetomium</taxon>
    </lineage>
</organism>
<comment type="caution">
    <text evidence="8">The sequence shown here is derived from an EMBL/GenBank/DDBJ whole genome shotgun (WGS) entry which is preliminary data.</text>
</comment>
<protein>
    <submittedName>
        <fullName evidence="8">Uncharacterized protein</fullName>
    </submittedName>
</protein>
<dbReference type="CDD" id="cd04516">
    <property type="entry name" value="TBP_eukaryotes"/>
    <property type="match status" value="1"/>
</dbReference>
<evidence type="ECO:0000256" key="2">
    <source>
        <dbReference type="ARBA" id="ARBA00005560"/>
    </source>
</evidence>
<evidence type="ECO:0000256" key="4">
    <source>
        <dbReference type="ARBA" id="ARBA00023125"/>
    </source>
</evidence>
<feature type="compositionally biased region" description="Basic and acidic residues" evidence="7">
    <location>
        <begin position="22"/>
        <end position="32"/>
    </location>
</feature>
<dbReference type="Proteomes" id="UP001273166">
    <property type="component" value="Unassembled WGS sequence"/>
</dbReference>
<dbReference type="InterPro" id="IPR000814">
    <property type="entry name" value="TBP"/>
</dbReference>
<dbReference type="FunFam" id="3.30.310.10:FF:000005">
    <property type="entry name" value="TATA box-binding protein-like 1"/>
    <property type="match status" value="1"/>
</dbReference>
<evidence type="ECO:0000256" key="6">
    <source>
        <dbReference type="ARBA" id="ARBA00023242"/>
    </source>
</evidence>
<dbReference type="Pfam" id="PF00352">
    <property type="entry name" value="TBP"/>
    <property type="match status" value="2"/>
</dbReference>
<keyword evidence="6" id="KW-0539">Nucleus</keyword>
<dbReference type="GeneID" id="87885677"/>
<keyword evidence="9" id="KW-1185">Reference proteome</keyword>
<dbReference type="SUPFAM" id="SSF55945">
    <property type="entry name" value="TATA-box binding protein-like"/>
    <property type="match status" value="2"/>
</dbReference>
<evidence type="ECO:0000256" key="7">
    <source>
        <dbReference type="SAM" id="MobiDB-lite"/>
    </source>
</evidence>
<reference evidence="8" key="1">
    <citation type="journal article" date="2023" name="Mol. Phylogenet. Evol.">
        <title>Genome-scale phylogeny and comparative genomics of the fungal order Sordariales.</title>
        <authorList>
            <person name="Hensen N."/>
            <person name="Bonometti L."/>
            <person name="Westerberg I."/>
            <person name="Brannstrom I.O."/>
            <person name="Guillou S."/>
            <person name="Cros-Aarteil S."/>
            <person name="Calhoun S."/>
            <person name="Haridas S."/>
            <person name="Kuo A."/>
            <person name="Mondo S."/>
            <person name="Pangilinan J."/>
            <person name="Riley R."/>
            <person name="LaButti K."/>
            <person name="Andreopoulos B."/>
            <person name="Lipzen A."/>
            <person name="Chen C."/>
            <person name="Yan M."/>
            <person name="Daum C."/>
            <person name="Ng V."/>
            <person name="Clum A."/>
            <person name="Steindorff A."/>
            <person name="Ohm R.A."/>
            <person name="Martin F."/>
            <person name="Silar P."/>
            <person name="Natvig D.O."/>
            <person name="Lalanne C."/>
            <person name="Gautier V."/>
            <person name="Ament-Velasquez S.L."/>
            <person name="Kruys A."/>
            <person name="Hutchinson M.I."/>
            <person name="Powell A.J."/>
            <person name="Barry K."/>
            <person name="Miller A.N."/>
            <person name="Grigoriev I.V."/>
            <person name="Debuchy R."/>
            <person name="Gladieux P."/>
            <person name="Hiltunen Thoren M."/>
            <person name="Johannesson H."/>
        </authorList>
    </citation>
    <scope>NUCLEOTIDE SEQUENCE</scope>
    <source>
        <strain evidence="8">CBS 333.67</strain>
    </source>
</reference>
<dbReference type="AlphaFoldDB" id="A0AAJ0GVE2"/>
<reference evidence="8" key="2">
    <citation type="submission" date="2023-06" db="EMBL/GenBank/DDBJ databases">
        <authorList>
            <consortium name="Lawrence Berkeley National Laboratory"/>
            <person name="Mondo S.J."/>
            <person name="Hensen N."/>
            <person name="Bonometti L."/>
            <person name="Westerberg I."/>
            <person name="Brannstrom I.O."/>
            <person name="Guillou S."/>
            <person name="Cros-Aarteil S."/>
            <person name="Calhoun S."/>
            <person name="Haridas S."/>
            <person name="Kuo A."/>
            <person name="Pangilinan J."/>
            <person name="Riley R."/>
            <person name="Labutti K."/>
            <person name="Andreopoulos B."/>
            <person name="Lipzen A."/>
            <person name="Chen C."/>
            <person name="Yanf M."/>
            <person name="Daum C."/>
            <person name="Ng V."/>
            <person name="Clum A."/>
            <person name="Steindorff A."/>
            <person name="Ohm R."/>
            <person name="Martin F."/>
            <person name="Silar P."/>
            <person name="Natvig D."/>
            <person name="Lalanne C."/>
            <person name="Gautier V."/>
            <person name="Ament-Velasquez S.L."/>
            <person name="Kruys A."/>
            <person name="Hutchinson M.I."/>
            <person name="Powell A.J."/>
            <person name="Barry K."/>
            <person name="Miller A.N."/>
            <person name="Grigoriev I.V."/>
            <person name="Debuchy R."/>
            <person name="Gladieux P."/>
            <person name="Thoren M.H."/>
            <person name="Johannesson H."/>
        </authorList>
    </citation>
    <scope>NUCLEOTIDE SEQUENCE</scope>
    <source>
        <strain evidence="8">CBS 333.67</strain>
    </source>
</reference>
<dbReference type="InterPro" id="IPR012295">
    <property type="entry name" value="TBP_dom_sf"/>
</dbReference>
<evidence type="ECO:0000256" key="5">
    <source>
        <dbReference type="ARBA" id="ARBA00023163"/>
    </source>
</evidence>
<evidence type="ECO:0000313" key="9">
    <source>
        <dbReference type="Proteomes" id="UP001273166"/>
    </source>
</evidence>
<keyword evidence="4" id="KW-0238">DNA-binding</keyword>